<dbReference type="InterPro" id="IPR027417">
    <property type="entry name" value="P-loop_NTPase"/>
</dbReference>
<dbReference type="SMART" id="SM00382">
    <property type="entry name" value="AAA"/>
    <property type="match status" value="1"/>
</dbReference>
<dbReference type="GO" id="GO:0055085">
    <property type="term" value="P:transmembrane transport"/>
    <property type="evidence" value="ECO:0007669"/>
    <property type="project" value="UniProtKB-ARBA"/>
</dbReference>
<sequence>MSKKILELKNVNKYFITSDGKTLKACNNINLDIEEGKITGIVGESGCGKSTLVRLIVQLEKLTEGEILYKGKDISKFNKKELRENRKNIQMIFQDAHGAFNPRMTIKDILTEPLLNFGLIKKEEKEKKVKELLNMVELSSDYLNAYPHNLSGGQLQRVGIARAISLKPEILICDEATSALDVSIQKSIIELLKKIQRETNMSIIFICHDLALVQSLADEVMVMYLGHIVEKLKSKNLKLEAKHPYTHALIKSVLSLEKNNRLEILEGDIPSPILLKDECPFVNRCKSAIEVCKVKKPKMKRFDSEYEVMCHLES</sequence>
<protein>
    <submittedName>
        <fullName evidence="5">ABC transporter ATP-binding protein</fullName>
    </submittedName>
</protein>
<dbReference type="Proteomes" id="UP000284676">
    <property type="component" value="Unassembled WGS sequence"/>
</dbReference>
<keyword evidence="1" id="KW-0813">Transport</keyword>
<dbReference type="InterPro" id="IPR003439">
    <property type="entry name" value="ABC_transporter-like_ATP-bd"/>
</dbReference>
<gene>
    <name evidence="5" type="ORF">DW663_08805</name>
</gene>
<keyword evidence="2" id="KW-0547">Nucleotide-binding</keyword>
<dbReference type="InterPro" id="IPR013563">
    <property type="entry name" value="Oligopep_ABC_C"/>
</dbReference>
<dbReference type="GO" id="GO:0005524">
    <property type="term" value="F:ATP binding"/>
    <property type="evidence" value="ECO:0007669"/>
    <property type="project" value="UniProtKB-KW"/>
</dbReference>
<dbReference type="SUPFAM" id="SSF52540">
    <property type="entry name" value="P-loop containing nucleoside triphosphate hydrolases"/>
    <property type="match status" value="1"/>
</dbReference>
<dbReference type="InterPro" id="IPR003593">
    <property type="entry name" value="AAA+_ATPase"/>
</dbReference>
<dbReference type="FunFam" id="3.40.50.300:FF:000016">
    <property type="entry name" value="Oligopeptide ABC transporter ATP-binding component"/>
    <property type="match status" value="1"/>
</dbReference>
<dbReference type="EMBL" id="QRHL01000016">
    <property type="protein sequence ID" value="RHF71286.1"/>
    <property type="molecule type" value="Genomic_DNA"/>
</dbReference>
<evidence type="ECO:0000256" key="3">
    <source>
        <dbReference type="ARBA" id="ARBA00022840"/>
    </source>
</evidence>
<comment type="caution">
    <text evidence="5">The sequence shown here is derived from an EMBL/GenBank/DDBJ whole genome shotgun (WGS) entry which is preliminary data.</text>
</comment>
<dbReference type="Pfam" id="PF08352">
    <property type="entry name" value="oligo_HPY"/>
    <property type="match status" value="1"/>
</dbReference>
<evidence type="ECO:0000256" key="2">
    <source>
        <dbReference type="ARBA" id="ARBA00022741"/>
    </source>
</evidence>
<evidence type="ECO:0000256" key="1">
    <source>
        <dbReference type="ARBA" id="ARBA00022448"/>
    </source>
</evidence>
<dbReference type="CDD" id="cd03257">
    <property type="entry name" value="ABC_NikE_OppD_transporters"/>
    <property type="match status" value="1"/>
</dbReference>
<dbReference type="AlphaFoldDB" id="A0A414PS19"/>
<name>A0A414PS19_FUSMR</name>
<dbReference type="Pfam" id="PF00005">
    <property type="entry name" value="ABC_tran"/>
    <property type="match status" value="1"/>
</dbReference>
<dbReference type="PANTHER" id="PTHR43776:SF8">
    <property type="entry name" value="ABC TRANSPORTER, ATP-BINDING PROTEIN"/>
    <property type="match status" value="1"/>
</dbReference>
<organism evidence="5 6">
    <name type="scientific">Fusobacterium mortiferum</name>
    <dbReference type="NCBI Taxonomy" id="850"/>
    <lineage>
        <taxon>Bacteria</taxon>
        <taxon>Fusobacteriati</taxon>
        <taxon>Fusobacteriota</taxon>
        <taxon>Fusobacteriia</taxon>
        <taxon>Fusobacteriales</taxon>
        <taxon>Fusobacteriaceae</taxon>
        <taxon>Fusobacterium</taxon>
    </lineage>
</organism>
<proteinExistence type="predicted"/>
<dbReference type="NCBIfam" id="TIGR01727">
    <property type="entry name" value="oligo_HPY"/>
    <property type="match status" value="1"/>
</dbReference>
<dbReference type="GO" id="GO:0016887">
    <property type="term" value="F:ATP hydrolysis activity"/>
    <property type="evidence" value="ECO:0007669"/>
    <property type="project" value="InterPro"/>
</dbReference>
<feature type="domain" description="ABC transporter" evidence="4">
    <location>
        <begin position="6"/>
        <end position="250"/>
    </location>
</feature>
<evidence type="ECO:0000313" key="5">
    <source>
        <dbReference type="EMBL" id="RHF71286.1"/>
    </source>
</evidence>
<dbReference type="PANTHER" id="PTHR43776">
    <property type="entry name" value="TRANSPORT ATP-BINDING PROTEIN"/>
    <property type="match status" value="1"/>
</dbReference>
<dbReference type="PROSITE" id="PS00211">
    <property type="entry name" value="ABC_TRANSPORTER_1"/>
    <property type="match status" value="1"/>
</dbReference>
<evidence type="ECO:0000259" key="4">
    <source>
        <dbReference type="PROSITE" id="PS50893"/>
    </source>
</evidence>
<dbReference type="RefSeq" id="WP_118234516.1">
    <property type="nucleotide sequence ID" value="NZ_QRHL01000016.1"/>
</dbReference>
<evidence type="ECO:0000313" key="6">
    <source>
        <dbReference type="Proteomes" id="UP000284676"/>
    </source>
</evidence>
<dbReference type="InterPro" id="IPR050319">
    <property type="entry name" value="ABC_transp_ATP-bind"/>
</dbReference>
<dbReference type="PROSITE" id="PS50893">
    <property type="entry name" value="ABC_TRANSPORTER_2"/>
    <property type="match status" value="1"/>
</dbReference>
<dbReference type="Gene3D" id="3.40.50.300">
    <property type="entry name" value="P-loop containing nucleotide triphosphate hydrolases"/>
    <property type="match status" value="1"/>
</dbReference>
<reference evidence="5 6" key="1">
    <citation type="submission" date="2018-08" db="EMBL/GenBank/DDBJ databases">
        <title>A genome reference for cultivated species of the human gut microbiota.</title>
        <authorList>
            <person name="Zou Y."/>
            <person name="Xue W."/>
            <person name="Luo G."/>
        </authorList>
    </citation>
    <scope>NUCLEOTIDE SEQUENCE [LARGE SCALE GENOMIC DNA]</scope>
    <source>
        <strain evidence="5 6">AM25-1</strain>
    </source>
</reference>
<accession>A0A414PS19</accession>
<dbReference type="GO" id="GO:0015833">
    <property type="term" value="P:peptide transport"/>
    <property type="evidence" value="ECO:0007669"/>
    <property type="project" value="InterPro"/>
</dbReference>
<keyword evidence="3 5" id="KW-0067">ATP-binding</keyword>
<dbReference type="InterPro" id="IPR017871">
    <property type="entry name" value="ABC_transporter-like_CS"/>
</dbReference>